<dbReference type="Proteomes" id="UP000001239">
    <property type="component" value="Segment"/>
</dbReference>
<dbReference type="KEGG" id="vg:5176621"/>
<keyword evidence="2" id="KW-1185">Reference proteome</keyword>
<proteinExistence type="predicted"/>
<reference evidence="1 2" key="3">
    <citation type="journal article" date="2004" name="Bioinformatics">
        <title>PHIRE, a deterministic approach to reveal regulatory elements in bacteriophage genomes.</title>
        <authorList>
            <person name="Lavigne R."/>
            <person name="Sun W.D."/>
            <person name="Volckaert G."/>
        </authorList>
    </citation>
    <scope>NUCLEOTIDE SEQUENCE [LARGE SCALE GENOMIC DNA]</scope>
</reference>
<evidence type="ECO:0000313" key="1">
    <source>
        <dbReference type="EMBL" id="CAG27095.1"/>
    </source>
</evidence>
<reference evidence="1 2" key="2">
    <citation type="journal article" date="2003" name="Res. Microbiol.">
        <title>Myoviridae bacteriophages of Pseudomonas aeruginosa: a long and complex evolutionary pathway.</title>
        <authorList>
            <person name="Krylov V.N."/>
            <person name="Pleteneva E.A."/>
            <person name="Bourkalsteva M.V."/>
            <person name="Shaburova O.V."/>
            <person name="Volckaert G."/>
            <person name="Sykilinda N.N."/>
            <person name="Kurochkina L.P."/>
            <person name="Mesyanzhinov V.V."/>
        </authorList>
    </citation>
    <scope>NUCLEOTIDE SEQUENCE [LARGE SCALE GENOMIC DNA]</scope>
</reference>
<organism evidence="1 2">
    <name type="scientific">Pseudomonas phage EL</name>
    <dbReference type="NCBI Taxonomy" id="273133"/>
    <lineage>
        <taxon>Viruses</taxon>
        <taxon>Duplodnaviria</taxon>
        <taxon>Heunggongvirae</taxon>
        <taxon>Uroviricota</taxon>
        <taxon>Caudoviricetes</taxon>
        <taxon>Chimalliviridae</taxon>
        <taxon>Elvirus</taxon>
        <taxon>Elvirus EL</taxon>
    </lineage>
</organism>
<dbReference type="GeneID" id="5176621"/>
<protein>
    <submittedName>
        <fullName evidence="1">Uncharacterized protein</fullName>
    </submittedName>
</protein>
<sequence>MLAILDESLELAKRFENVMARIDNSMAFDPEWRSSGNMYEGAVGLQLPVGKVFKALDPKTGRRLILIGTDCGTVVIFEHNGRDKTGSKFALAYNADPALDFMLGGSRLSIAQFSLAITDYDIEENIGISLRRLIQQVNRSTQDKNKEEKIIKTPKGIPPSKVLSGFFGWGESA</sequence>
<dbReference type="EMBL" id="AJ697969">
    <property type="protein sequence ID" value="CAG27095.1"/>
    <property type="molecule type" value="Genomic_DNA"/>
</dbReference>
<dbReference type="RefSeq" id="YP_418034.1">
    <property type="nucleotide sequence ID" value="NC_007623.1"/>
</dbReference>
<reference evidence="1 2" key="4">
    <citation type="journal article" date="2005" name="J. Mol. Biol.">
        <title>Genome comparison of Pseudomonas aeruginosa large phages.</title>
        <authorList>
            <person name="Hertveldt K."/>
            <person name="Lavigne R."/>
            <person name="Pleteneva E."/>
            <person name="Sernova N."/>
            <person name="Kurochkina L."/>
            <person name="Korchevskii R."/>
            <person name="Robben J."/>
            <person name="Mesyanzhinov V."/>
            <person name="Krylov V.N."/>
            <person name="Volckaert G."/>
        </authorList>
    </citation>
    <scope>NUCLEOTIDE SEQUENCE</scope>
</reference>
<evidence type="ECO:0000313" key="2">
    <source>
        <dbReference type="Proteomes" id="UP000001239"/>
    </source>
</evidence>
<name>Q2Z180_9CAUD</name>
<accession>Q2Z180</accession>
<reference evidence="1 2" key="1">
    <citation type="journal article" date="2002" name="Genetika">
        <title>Phenogenetic characterization of a group of giant Phi KZ-like bacteriophages of Pseudomonas aeruginosa].</title>
        <authorList>
            <person name="Burkal'tseva M.V."/>
            <person name="Krylov V.N."/>
            <person name="Pleteneva E.A."/>
            <person name="Shaburova O.V."/>
            <person name="Krylov S.V."/>
            <person name="Volckaert G."/>
            <person name="Sykilinda N.N."/>
            <person name="Kurochkina L.P."/>
            <person name="Mesyanzhinov V.V."/>
        </authorList>
    </citation>
    <scope>NUCLEOTIDE SEQUENCE [LARGE SCALE GENOMIC DNA]</scope>
</reference>